<dbReference type="InterPro" id="IPR027417">
    <property type="entry name" value="P-loop_NTPase"/>
</dbReference>
<dbReference type="Proteomes" id="UP000295500">
    <property type="component" value="Unassembled WGS sequence"/>
</dbReference>
<dbReference type="EMBL" id="SNXO01000021">
    <property type="protein sequence ID" value="TDP54576.1"/>
    <property type="molecule type" value="Genomic_DNA"/>
</dbReference>
<name>A0A4R6Q1S1_9FIRM</name>
<reference evidence="2 3" key="1">
    <citation type="submission" date="2019-03" db="EMBL/GenBank/DDBJ databases">
        <title>Genomic Encyclopedia of Type Strains, Phase IV (KMG-IV): sequencing the most valuable type-strain genomes for metagenomic binning, comparative biology and taxonomic classification.</title>
        <authorList>
            <person name="Goeker M."/>
        </authorList>
    </citation>
    <scope>NUCLEOTIDE SEQUENCE [LARGE SCALE GENOMIC DNA]</scope>
    <source>
        <strain evidence="2 3">DSM 28287</strain>
    </source>
</reference>
<dbReference type="PANTHER" id="PTHR40047:SF1">
    <property type="entry name" value="UPF0703 PROTEIN YCGQ"/>
    <property type="match status" value="1"/>
</dbReference>
<dbReference type="NCBIfam" id="TIGR03943">
    <property type="entry name" value="TIGR03943 family putative permease subunit"/>
    <property type="match status" value="1"/>
</dbReference>
<evidence type="ECO:0000313" key="3">
    <source>
        <dbReference type="Proteomes" id="UP000295500"/>
    </source>
</evidence>
<keyword evidence="3" id="KW-1185">Reference proteome</keyword>
<dbReference type="InterPro" id="IPR015402">
    <property type="entry name" value="DUF1980"/>
</dbReference>
<dbReference type="AlphaFoldDB" id="A0A4R6Q1S1"/>
<organism evidence="2 3">
    <name type="scientific">Aminicella lysinilytica</name>
    <dbReference type="NCBI Taxonomy" id="433323"/>
    <lineage>
        <taxon>Bacteria</taxon>
        <taxon>Bacillati</taxon>
        <taxon>Bacillota</taxon>
        <taxon>Clostridia</taxon>
        <taxon>Peptostreptococcales</taxon>
        <taxon>Anaerovoracaceae</taxon>
        <taxon>Aminicella</taxon>
    </lineage>
</organism>
<feature type="domain" description="DUF1980" evidence="1">
    <location>
        <begin position="191"/>
        <end position="307"/>
    </location>
</feature>
<protein>
    <submittedName>
        <fullName evidence="2">Putative repeat protein (TIGR03943 family)</fullName>
    </submittedName>
</protein>
<gene>
    <name evidence="2" type="ORF">EV211_12128</name>
</gene>
<dbReference type="RefSeq" id="WP_133528641.1">
    <property type="nucleotide sequence ID" value="NZ_SNXO01000021.1"/>
</dbReference>
<dbReference type="InterPro" id="IPR052955">
    <property type="entry name" value="UPF0703_membrane_permease"/>
</dbReference>
<proteinExistence type="predicted"/>
<dbReference type="Pfam" id="PF21537">
    <property type="entry name" value="DUF1980_C"/>
    <property type="match status" value="1"/>
</dbReference>
<evidence type="ECO:0000259" key="1">
    <source>
        <dbReference type="Pfam" id="PF21537"/>
    </source>
</evidence>
<dbReference type="Gene3D" id="3.40.50.300">
    <property type="entry name" value="P-loop containing nucleotide triphosphate hydrolases"/>
    <property type="match status" value="1"/>
</dbReference>
<accession>A0A4R6Q1S1</accession>
<sequence length="315" mass="36502">MEIPVYLFTGFLESGKTTFIQDALEGDDFNAGERTLFLLCEEGEEEYHPSRFFGTNVFFEKIENEEDINEKLLSSLQKKHKVERVIVEWNGMWNLDSLYQAMPQEWITYQEMMFADATTFITYNDNMRQLVFDKLKSAEVVVFNRCVRGGFDKMAFHKIVRVANRKSQILYEYGRDDVEMDNIQDPLPFDLKAPVVTIKDEDYAEWYRDINEDQDKYDGLTIKVKGRAVTGGEIPDDKFVFGRHVMTCCVQDIQFAGLVCKWTKEAAKLENGQWVTVKAKIKVEVDPVYENTKGPVLYCTEVQKVDPADPEVATF</sequence>
<dbReference type="OrthoDB" id="9770408at2"/>
<dbReference type="PANTHER" id="PTHR40047">
    <property type="entry name" value="UPF0703 PROTEIN YCGQ"/>
    <property type="match status" value="1"/>
</dbReference>
<evidence type="ECO:0000313" key="2">
    <source>
        <dbReference type="EMBL" id="TDP54576.1"/>
    </source>
</evidence>
<dbReference type="InterPro" id="IPR048447">
    <property type="entry name" value="DUF1980_C"/>
</dbReference>
<comment type="caution">
    <text evidence="2">The sequence shown here is derived from an EMBL/GenBank/DDBJ whole genome shotgun (WGS) entry which is preliminary data.</text>
</comment>